<accession>A0ABS8Q793</accession>
<organism evidence="2 3">
    <name type="scientific">Massilia phyllostachyos</name>
    <dbReference type="NCBI Taxonomy" id="2898585"/>
    <lineage>
        <taxon>Bacteria</taxon>
        <taxon>Pseudomonadati</taxon>
        <taxon>Pseudomonadota</taxon>
        <taxon>Betaproteobacteria</taxon>
        <taxon>Burkholderiales</taxon>
        <taxon>Oxalobacteraceae</taxon>
        <taxon>Telluria group</taxon>
        <taxon>Massilia</taxon>
    </lineage>
</organism>
<dbReference type="InterPro" id="IPR016024">
    <property type="entry name" value="ARM-type_fold"/>
</dbReference>
<keyword evidence="3" id="KW-1185">Reference proteome</keyword>
<protein>
    <submittedName>
        <fullName evidence="2">DNA alkylation repair protein</fullName>
    </submittedName>
</protein>
<dbReference type="Pfam" id="PF08713">
    <property type="entry name" value="DNA_alkylation"/>
    <property type="match status" value="1"/>
</dbReference>
<evidence type="ECO:0000313" key="3">
    <source>
        <dbReference type="Proteomes" id="UP001179361"/>
    </source>
</evidence>
<dbReference type="EMBL" id="JAJNOC010000004">
    <property type="protein sequence ID" value="MCD2517413.1"/>
    <property type="molecule type" value="Genomic_DNA"/>
</dbReference>
<evidence type="ECO:0000256" key="1">
    <source>
        <dbReference type="SAM" id="MobiDB-lite"/>
    </source>
</evidence>
<evidence type="ECO:0000313" key="2">
    <source>
        <dbReference type="EMBL" id="MCD2517413.1"/>
    </source>
</evidence>
<dbReference type="RefSeq" id="WP_231058708.1">
    <property type="nucleotide sequence ID" value="NZ_JAJNOC010000004.1"/>
</dbReference>
<comment type="caution">
    <text evidence="2">The sequence shown here is derived from an EMBL/GenBank/DDBJ whole genome shotgun (WGS) entry which is preliminary data.</text>
</comment>
<feature type="region of interest" description="Disordered" evidence="1">
    <location>
        <begin position="224"/>
        <end position="244"/>
    </location>
</feature>
<dbReference type="Gene3D" id="1.25.10.90">
    <property type="match status" value="1"/>
</dbReference>
<feature type="compositionally biased region" description="Low complexity" evidence="1">
    <location>
        <begin position="234"/>
        <end position="244"/>
    </location>
</feature>
<proteinExistence type="predicted"/>
<dbReference type="CDD" id="cd07064">
    <property type="entry name" value="AlkD_like_1"/>
    <property type="match status" value="1"/>
</dbReference>
<dbReference type="PANTHER" id="PTHR34070">
    <property type="entry name" value="ARMADILLO-TYPE FOLD"/>
    <property type="match status" value="1"/>
</dbReference>
<reference evidence="2" key="1">
    <citation type="submission" date="2021-11" db="EMBL/GenBank/DDBJ databases">
        <title>The complete genome of Massilia sp sp. G4R7.</title>
        <authorList>
            <person name="Liu L."/>
            <person name="Yue J."/>
            <person name="Yuan J."/>
            <person name="Yang F."/>
            <person name="Li L."/>
        </authorList>
    </citation>
    <scope>NUCLEOTIDE SEQUENCE</scope>
    <source>
        <strain evidence="2">G4R7</strain>
    </source>
</reference>
<dbReference type="SUPFAM" id="SSF48371">
    <property type="entry name" value="ARM repeat"/>
    <property type="match status" value="1"/>
</dbReference>
<dbReference type="Proteomes" id="UP001179361">
    <property type="component" value="Unassembled WGS sequence"/>
</dbReference>
<name>A0ABS8Q793_9BURK</name>
<gene>
    <name evidence="2" type="ORF">LQ564_13950</name>
</gene>
<sequence>MTTPDPIDTLKARLESLADPARAAGMRAYQRDQFDFLGVASPVRRALVKEWAPSLPWPELLELAGRLWMEAPREYQYAAIDLLALRRKQLPIEAIGPLLELARRKPWWETVDGMAGVIGKLVRAHQAPGAQAMMDGLLADESFWIRRIAMLHQLGWRLETDEARLFGYALQLAPEREFFIRKAIGWALRDYAKWAPQAVSNFVAAHEGAFSSLTVREATKHLRAALPAHPGSNTGTTGRRTGRS</sequence>
<dbReference type="InterPro" id="IPR014825">
    <property type="entry name" value="DNA_alkylation"/>
</dbReference>
<dbReference type="PANTHER" id="PTHR34070:SF1">
    <property type="entry name" value="DNA ALKYLATION REPAIR PROTEIN"/>
    <property type="match status" value="1"/>
</dbReference>